<feature type="region of interest" description="Disordered" evidence="1">
    <location>
        <begin position="101"/>
        <end position="138"/>
    </location>
</feature>
<evidence type="ECO:0000259" key="2">
    <source>
        <dbReference type="Pfam" id="PF13518"/>
    </source>
</evidence>
<sequence>MKYVRLHLGEHMPLGQIEREYGIGNALVEAWVKKYLKEGEDALEPHNGNPYAALHRSKSLTEVERLRLMVAKQEVKIARLKKGTGWKELVQTGNTLLAAERLRSSRRTQSKISSRFSMQSHGDQPFQPLQMEGASRPA</sequence>
<dbReference type="SUPFAM" id="SSF48295">
    <property type="entry name" value="TrpR-like"/>
    <property type="match status" value="1"/>
</dbReference>
<proteinExistence type="predicted"/>
<name>A0ABV1G5N2_9FIRM</name>
<gene>
    <name evidence="3" type="ORF">WMO66_05640</name>
</gene>
<accession>A0ABV1G5N2</accession>
<dbReference type="EMBL" id="JBBMFF010000182">
    <property type="protein sequence ID" value="MEQ2510733.1"/>
    <property type="molecule type" value="Genomic_DNA"/>
</dbReference>
<evidence type="ECO:0000256" key="1">
    <source>
        <dbReference type="SAM" id="MobiDB-lite"/>
    </source>
</evidence>
<organism evidence="3 4">
    <name type="scientific">Faecousia intestinalis</name>
    <dbReference type="NCBI Taxonomy" id="3133167"/>
    <lineage>
        <taxon>Bacteria</taxon>
        <taxon>Bacillati</taxon>
        <taxon>Bacillota</taxon>
        <taxon>Clostridia</taxon>
        <taxon>Eubacteriales</taxon>
        <taxon>Oscillospiraceae</taxon>
        <taxon>Faecousia</taxon>
    </lineage>
</organism>
<dbReference type="Pfam" id="PF13518">
    <property type="entry name" value="HTH_28"/>
    <property type="match status" value="1"/>
</dbReference>
<dbReference type="InterPro" id="IPR010921">
    <property type="entry name" value="Trp_repressor/repl_initiator"/>
</dbReference>
<dbReference type="InterPro" id="IPR055247">
    <property type="entry name" value="InsJ-like_HTH"/>
</dbReference>
<dbReference type="Proteomes" id="UP001491552">
    <property type="component" value="Unassembled WGS sequence"/>
</dbReference>
<evidence type="ECO:0000313" key="4">
    <source>
        <dbReference type="Proteomes" id="UP001491552"/>
    </source>
</evidence>
<keyword evidence="4" id="KW-1185">Reference proteome</keyword>
<reference evidence="3 4" key="1">
    <citation type="submission" date="2024-03" db="EMBL/GenBank/DDBJ databases">
        <title>Human intestinal bacterial collection.</title>
        <authorList>
            <person name="Pauvert C."/>
            <person name="Hitch T.C.A."/>
            <person name="Clavel T."/>
        </authorList>
    </citation>
    <scope>NUCLEOTIDE SEQUENCE [LARGE SCALE GENOMIC DNA]</scope>
    <source>
        <strain evidence="3 4">CLA-AA-H192</strain>
    </source>
</reference>
<feature type="domain" description="Insertion element IS150 protein InsJ-like helix-turn-helix" evidence="2">
    <location>
        <begin position="4"/>
        <end position="50"/>
    </location>
</feature>
<protein>
    <submittedName>
        <fullName evidence="3">Helix-turn-helix domain-containing protein</fullName>
    </submittedName>
</protein>
<comment type="caution">
    <text evidence="3">The sequence shown here is derived from an EMBL/GenBank/DDBJ whole genome shotgun (WGS) entry which is preliminary data.</text>
</comment>
<feature type="compositionally biased region" description="Polar residues" evidence="1">
    <location>
        <begin position="110"/>
        <end position="122"/>
    </location>
</feature>
<evidence type="ECO:0000313" key="3">
    <source>
        <dbReference type="EMBL" id="MEQ2510733.1"/>
    </source>
</evidence>